<gene>
    <name evidence="1" type="ORF">CLV96_0279</name>
</gene>
<dbReference type="STRING" id="1193051.LEP1GSC017_3691"/>
<proteinExistence type="predicted"/>
<dbReference type="OrthoDB" id="9969742at2"/>
<dbReference type="AlphaFoldDB" id="A0A4R8MUB2"/>
<name>A0A4R8MUB2_LEPME</name>
<sequence>MRTKLNNVVKVRKVNTEEEFETALKEILILMTKKKSIEEKTRYGALLEAVKEYENGKLGIDKVNLPALIHFQMNQKGITQNHLSILLGDAPLTSKLLSGKAEISKKVAIVLNKYLEIDFKILFQDEIEKESKQEVLRLKNSVNFSGRGRKKRELVKH</sequence>
<dbReference type="EMBL" id="SORO01000001">
    <property type="protein sequence ID" value="TDY71317.1"/>
    <property type="molecule type" value="Genomic_DNA"/>
</dbReference>
<dbReference type="GeneID" id="79825636"/>
<evidence type="ECO:0000313" key="2">
    <source>
        <dbReference type="Proteomes" id="UP000294684"/>
    </source>
</evidence>
<comment type="caution">
    <text evidence="1">The sequence shown here is derived from an EMBL/GenBank/DDBJ whole genome shotgun (WGS) entry which is preliminary data.</text>
</comment>
<organism evidence="1 2">
    <name type="scientific">Leptospira meyeri</name>
    <dbReference type="NCBI Taxonomy" id="29508"/>
    <lineage>
        <taxon>Bacteria</taxon>
        <taxon>Pseudomonadati</taxon>
        <taxon>Spirochaetota</taxon>
        <taxon>Spirochaetia</taxon>
        <taxon>Leptospirales</taxon>
        <taxon>Leptospiraceae</taxon>
        <taxon>Leptospira</taxon>
    </lineage>
</organism>
<keyword evidence="2" id="KW-1185">Reference proteome</keyword>
<protein>
    <submittedName>
        <fullName evidence="1">Antitoxin component HigA of HigAB toxin-antitoxin module</fullName>
    </submittedName>
</protein>
<dbReference type="RefSeq" id="WP_004788899.1">
    <property type="nucleotide sequence ID" value="NZ_SORO01000001.1"/>
</dbReference>
<dbReference type="Proteomes" id="UP000294684">
    <property type="component" value="Unassembled WGS sequence"/>
</dbReference>
<evidence type="ECO:0000313" key="1">
    <source>
        <dbReference type="EMBL" id="TDY71317.1"/>
    </source>
</evidence>
<reference evidence="1 2" key="1">
    <citation type="submission" date="2019-03" db="EMBL/GenBank/DDBJ databases">
        <title>Genomic Encyclopedia of Archaeal and Bacterial Type Strains, Phase II (KMG-II): from individual species to whole genera.</title>
        <authorList>
            <person name="Goeker M."/>
        </authorList>
    </citation>
    <scope>NUCLEOTIDE SEQUENCE [LARGE SCALE GENOMIC DNA]</scope>
    <source>
        <strain evidence="1 2">DSM 21537</strain>
    </source>
</reference>
<accession>A0A4R8MUB2</accession>